<keyword evidence="1" id="KW-0472">Membrane</keyword>
<feature type="transmembrane region" description="Helical" evidence="1">
    <location>
        <begin position="7"/>
        <end position="26"/>
    </location>
</feature>
<evidence type="ECO:0008006" key="4">
    <source>
        <dbReference type="Google" id="ProtNLM"/>
    </source>
</evidence>
<evidence type="ECO:0000313" key="3">
    <source>
        <dbReference type="Proteomes" id="UP000175706"/>
    </source>
</evidence>
<organism evidence="2 3">
    <name type="scientific">Bacillus mycoides</name>
    <dbReference type="NCBI Taxonomy" id="1405"/>
    <lineage>
        <taxon>Bacteria</taxon>
        <taxon>Bacillati</taxon>
        <taxon>Bacillota</taxon>
        <taxon>Bacilli</taxon>
        <taxon>Bacillales</taxon>
        <taxon>Bacillaceae</taxon>
        <taxon>Bacillus</taxon>
        <taxon>Bacillus cereus group</taxon>
    </lineage>
</organism>
<dbReference type="RefSeq" id="WP_070141082.1">
    <property type="nucleotide sequence ID" value="NZ_LXLT01000012.1"/>
</dbReference>
<dbReference type="EMBL" id="LXLT01000012">
    <property type="protein sequence ID" value="OFD84120.1"/>
    <property type="molecule type" value="Genomic_DNA"/>
</dbReference>
<keyword evidence="1" id="KW-0812">Transmembrane</keyword>
<evidence type="ECO:0000313" key="2">
    <source>
        <dbReference type="EMBL" id="OFD84120.1"/>
    </source>
</evidence>
<dbReference type="PATRIC" id="fig|86662.25.peg.861"/>
<proteinExistence type="predicted"/>
<reference evidence="2 3" key="1">
    <citation type="submission" date="2016-05" db="EMBL/GenBank/DDBJ databases">
        <title>Bacillus thuringiensis and Bacillus weihenstephanensis as novel biocontrol agents of wilt causing Verticillium species.</title>
        <authorList>
            <person name="Hollensteiner J."/>
            <person name="Wemheuer F."/>
            <person name="Harting R."/>
            <person name="Kolarzyk A."/>
            <person name="Diaz-Valerio S."/>
            <person name="Poehlein A."/>
            <person name="Brzuszkiewicz E."/>
            <person name="Nesemann K."/>
            <person name="Braus-Stromeyer S."/>
            <person name="Braus G."/>
            <person name="Daniel R."/>
            <person name="Liesegang H."/>
        </authorList>
    </citation>
    <scope>NUCLEOTIDE SEQUENCE [LARGE SCALE GENOMIC DNA]</scope>
    <source>
        <strain evidence="2 3">GOE8</strain>
    </source>
</reference>
<sequence>MNKSLRIITIVGVLIPLVVIWNLPEAPSKEKILFTVIQLSIGFASIIILEFIFRYKKKKESK</sequence>
<dbReference type="AlphaFoldDB" id="A0A1E8BCL6"/>
<protein>
    <recommendedName>
        <fullName evidence="4">Group-specific protein</fullName>
    </recommendedName>
</protein>
<feature type="transmembrane region" description="Helical" evidence="1">
    <location>
        <begin position="32"/>
        <end position="53"/>
    </location>
</feature>
<gene>
    <name evidence="2" type="ORF">BWGOE8_09060</name>
</gene>
<name>A0A1E8BCL6_BACMY</name>
<keyword evidence="1" id="KW-1133">Transmembrane helix</keyword>
<dbReference type="Proteomes" id="UP000175706">
    <property type="component" value="Unassembled WGS sequence"/>
</dbReference>
<comment type="caution">
    <text evidence="2">The sequence shown here is derived from an EMBL/GenBank/DDBJ whole genome shotgun (WGS) entry which is preliminary data.</text>
</comment>
<evidence type="ECO:0000256" key="1">
    <source>
        <dbReference type="SAM" id="Phobius"/>
    </source>
</evidence>
<accession>A0A1E8BCL6</accession>